<gene>
    <name evidence="3" type="ORF">RDWZM_002289</name>
</gene>
<feature type="compositionally biased region" description="Pro residues" evidence="1">
    <location>
        <begin position="166"/>
        <end position="175"/>
    </location>
</feature>
<keyword evidence="2" id="KW-0732">Signal</keyword>
<dbReference type="Proteomes" id="UP001142055">
    <property type="component" value="Chromosome 1"/>
</dbReference>
<feature type="region of interest" description="Disordered" evidence="1">
    <location>
        <begin position="38"/>
        <end position="62"/>
    </location>
</feature>
<feature type="signal peptide" evidence="2">
    <location>
        <begin position="1"/>
        <end position="17"/>
    </location>
</feature>
<accession>A0A9Q0ME33</accession>
<name>A0A9Q0ME33_BLOTA</name>
<protein>
    <submittedName>
        <fullName evidence="3">Uncharacterized protein</fullName>
    </submittedName>
</protein>
<dbReference type="AlphaFoldDB" id="A0A9Q0ME33"/>
<comment type="caution">
    <text evidence="3">The sequence shown here is derived from an EMBL/GenBank/DDBJ whole genome shotgun (WGS) entry which is preliminary data.</text>
</comment>
<evidence type="ECO:0000313" key="3">
    <source>
        <dbReference type="EMBL" id="KAJ6223744.1"/>
    </source>
</evidence>
<feature type="chain" id="PRO_5040209646" evidence="2">
    <location>
        <begin position="18"/>
        <end position="265"/>
    </location>
</feature>
<evidence type="ECO:0000256" key="2">
    <source>
        <dbReference type="SAM" id="SignalP"/>
    </source>
</evidence>
<reference evidence="3" key="1">
    <citation type="submission" date="2022-12" db="EMBL/GenBank/DDBJ databases">
        <title>Genome assemblies of Blomia tropicalis.</title>
        <authorList>
            <person name="Cui Y."/>
        </authorList>
    </citation>
    <scope>NUCLEOTIDE SEQUENCE</scope>
    <source>
        <tissue evidence="3">Adult mites</tissue>
    </source>
</reference>
<proteinExistence type="predicted"/>
<organism evidence="3 4">
    <name type="scientific">Blomia tropicalis</name>
    <name type="common">Mite</name>
    <dbReference type="NCBI Taxonomy" id="40697"/>
    <lineage>
        <taxon>Eukaryota</taxon>
        <taxon>Metazoa</taxon>
        <taxon>Ecdysozoa</taxon>
        <taxon>Arthropoda</taxon>
        <taxon>Chelicerata</taxon>
        <taxon>Arachnida</taxon>
        <taxon>Acari</taxon>
        <taxon>Acariformes</taxon>
        <taxon>Sarcoptiformes</taxon>
        <taxon>Astigmata</taxon>
        <taxon>Glycyphagoidea</taxon>
        <taxon>Echimyopodidae</taxon>
        <taxon>Blomia</taxon>
    </lineage>
</organism>
<dbReference type="EMBL" id="JAPWDV010000001">
    <property type="protein sequence ID" value="KAJ6223744.1"/>
    <property type="molecule type" value="Genomic_DNA"/>
</dbReference>
<feature type="compositionally biased region" description="Basic and acidic residues" evidence="1">
    <location>
        <begin position="186"/>
        <end position="195"/>
    </location>
</feature>
<keyword evidence="4" id="KW-1185">Reference proteome</keyword>
<evidence type="ECO:0000313" key="4">
    <source>
        <dbReference type="Proteomes" id="UP001142055"/>
    </source>
</evidence>
<feature type="compositionally biased region" description="Gly residues" evidence="1">
    <location>
        <begin position="51"/>
        <end position="62"/>
    </location>
</feature>
<feature type="region of interest" description="Disordered" evidence="1">
    <location>
        <begin position="158"/>
        <end position="205"/>
    </location>
</feature>
<evidence type="ECO:0000256" key="1">
    <source>
        <dbReference type="SAM" id="MobiDB-lite"/>
    </source>
</evidence>
<sequence>MSRIGCILIVLFALVVAIQCAFPSRFMFRGRHRKSRSIREKNGLPNEFQFGNGGNDGPGNNGPFGLMKRKLMKYELERKPNFPMGFPINDDVQCMNGERRCNPFRDYSRPSYKNYLKRLIHRRGLPPMPIMEEVIIVRRIPIMISKLLISAQVKPDEAVNGDGIPPQRPIPPPEAASPSFTNYDQNTDKSDKQNDGDVSLDDNEYKKKSIDGEIVPVAAATTAGKNYNLENNEKVFDEKVKKLKSFEKNKNGLKEILEKPDENED</sequence>